<accession>A0A8H6AB94</accession>
<dbReference type="Pfam" id="PF07690">
    <property type="entry name" value="MFS_1"/>
    <property type="match status" value="1"/>
</dbReference>
<feature type="transmembrane region" description="Helical" evidence="6">
    <location>
        <begin position="97"/>
        <end position="115"/>
    </location>
</feature>
<dbReference type="Gene3D" id="1.20.1720.10">
    <property type="entry name" value="Multidrug resistance protein D"/>
    <property type="match status" value="1"/>
</dbReference>
<feature type="transmembrane region" description="Helical" evidence="6">
    <location>
        <begin position="255"/>
        <end position="273"/>
    </location>
</feature>
<comment type="caution">
    <text evidence="8">The sequence shown here is derived from an EMBL/GenBank/DDBJ whole genome shotgun (WGS) entry which is preliminary data.</text>
</comment>
<keyword evidence="9" id="KW-1185">Reference proteome</keyword>
<dbReference type="InterPro" id="IPR011701">
    <property type="entry name" value="MFS"/>
</dbReference>
<dbReference type="InterPro" id="IPR036259">
    <property type="entry name" value="MFS_trans_sf"/>
</dbReference>
<keyword evidence="4 6" id="KW-0472">Membrane</keyword>
<sequence>MGHAVSLRVILGHQILHLSLCLRRPEWDRGGPAKHRPRPECSEYHQLGGDLVDDCKYHLPSTVRPAVRPSSADGGSTLSAVLLLAGAGILYHGSDLLGLAGIATGGINSLTMMIVSDIVTLQERGRYQGILGSCIGLGNTVGPFVSAAFTQRATWRGFFYLISPLMVVSCALSFFLLPSTMSKGKGLERIKLIDGWGLLTGSAGLICVLIPLSGGGSYFAWGSALLIAMLSVGGACTLAFLFVEAKVARLPMVPFSMFRTPAVVVILLQNFFFRYCYYAELYFLPIHFENVRGMTPLGAAALLTPMVVAQMIFFVGSGLYITRFSRYGEVIWAGFFCWSLYDSQNPLLTLSPNDPAANLRAGSGAGLLCLFDQGTSLAVIVISLIILGSGVGNVFQPCLVAIQAHSPSDLRAVVISNRNFFRALGGAVGLACCSLIQQTALQRALPSTLREIANNSYAVPSLDHFAATERHQIQSAYGDASQTVFISMVPFMGVCLVLCVFTRDRGLMRKEETAMATATAPRPPSDDNSQSSQGSEEPKKV</sequence>
<evidence type="ECO:0000256" key="5">
    <source>
        <dbReference type="SAM" id="MobiDB-lite"/>
    </source>
</evidence>
<feature type="compositionally biased region" description="Polar residues" evidence="5">
    <location>
        <begin position="526"/>
        <end position="535"/>
    </location>
</feature>
<feature type="transmembrane region" description="Helical" evidence="6">
    <location>
        <begin position="127"/>
        <end position="146"/>
    </location>
</feature>
<dbReference type="PANTHER" id="PTHR23501">
    <property type="entry name" value="MAJOR FACILITATOR SUPERFAMILY"/>
    <property type="match status" value="1"/>
</dbReference>
<feature type="chain" id="PRO_5034017405" description="Major facilitator superfamily (MFS) profile domain-containing protein" evidence="7">
    <location>
        <begin position="22"/>
        <end position="541"/>
    </location>
</feature>
<evidence type="ECO:0000256" key="4">
    <source>
        <dbReference type="ARBA" id="ARBA00023136"/>
    </source>
</evidence>
<feature type="transmembrane region" description="Helical" evidence="6">
    <location>
        <begin position="293"/>
        <end position="315"/>
    </location>
</feature>
<dbReference type="EMBL" id="SPNV01000010">
    <property type="protein sequence ID" value="KAF5866243.1"/>
    <property type="molecule type" value="Genomic_DNA"/>
</dbReference>
<proteinExistence type="predicted"/>
<evidence type="ECO:0000256" key="7">
    <source>
        <dbReference type="SAM" id="SignalP"/>
    </source>
</evidence>
<feature type="transmembrane region" description="Helical" evidence="6">
    <location>
        <begin position="423"/>
        <end position="441"/>
    </location>
</feature>
<gene>
    <name evidence="8" type="ORF">ETB97_000207</name>
</gene>
<feature type="signal peptide" evidence="7">
    <location>
        <begin position="1"/>
        <end position="21"/>
    </location>
</feature>
<evidence type="ECO:0000256" key="1">
    <source>
        <dbReference type="ARBA" id="ARBA00004141"/>
    </source>
</evidence>
<feature type="transmembrane region" description="Helical" evidence="6">
    <location>
        <begin position="192"/>
        <end position="212"/>
    </location>
</feature>
<feature type="transmembrane region" description="Helical" evidence="6">
    <location>
        <begin position="218"/>
        <end position="243"/>
    </location>
</feature>
<reference evidence="8 9" key="1">
    <citation type="submission" date="2019-04" db="EMBL/GenBank/DDBJ databases">
        <title>Aspergillus burnettii sp. nov., novel species from soil in southeast Queensland.</title>
        <authorList>
            <person name="Gilchrist C.L.M."/>
            <person name="Pitt J.I."/>
            <person name="Lange L."/>
            <person name="Lacey H.J."/>
            <person name="Vuong D."/>
            <person name="Midgley D.J."/>
            <person name="Greenfield P."/>
            <person name="Bradbury M."/>
            <person name="Lacey E."/>
            <person name="Busk P.K."/>
            <person name="Pilgaard B."/>
            <person name="Chooi Y.H."/>
            <person name="Piggott A.M."/>
        </authorList>
    </citation>
    <scope>NUCLEOTIDE SEQUENCE [LARGE SCALE GENOMIC DNA]</scope>
    <source>
        <strain evidence="8 9">FRR 5400</strain>
    </source>
</reference>
<name>A0A8H6AB94_PETAA</name>
<dbReference type="GO" id="GO:0022857">
    <property type="term" value="F:transmembrane transporter activity"/>
    <property type="evidence" value="ECO:0007669"/>
    <property type="project" value="InterPro"/>
</dbReference>
<keyword evidence="7" id="KW-0732">Signal</keyword>
<evidence type="ECO:0000313" key="9">
    <source>
        <dbReference type="Proteomes" id="UP000541154"/>
    </source>
</evidence>
<keyword evidence="3 6" id="KW-1133">Transmembrane helix</keyword>
<evidence type="ECO:0000256" key="2">
    <source>
        <dbReference type="ARBA" id="ARBA00022692"/>
    </source>
</evidence>
<feature type="transmembrane region" description="Helical" evidence="6">
    <location>
        <begin position="377"/>
        <end position="402"/>
    </location>
</feature>
<keyword evidence="2 6" id="KW-0812">Transmembrane</keyword>
<dbReference type="AlphaFoldDB" id="A0A8H6AB94"/>
<dbReference type="SUPFAM" id="SSF103473">
    <property type="entry name" value="MFS general substrate transporter"/>
    <property type="match status" value="1"/>
</dbReference>
<evidence type="ECO:0008006" key="10">
    <source>
        <dbReference type="Google" id="ProtNLM"/>
    </source>
</evidence>
<evidence type="ECO:0000256" key="6">
    <source>
        <dbReference type="SAM" id="Phobius"/>
    </source>
</evidence>
<evidence type="ECO:0000313" key="8">
    <source>
        <dbReference type="EMBL" id="KAF5866243.1"/>
    </source>
</evidence>
<dbReference type="Proteomes" id="UP000541154">
    <property type="component" value="Unassembled WGS sequence"/>
</dbReference>
<feature type="region of interest" description="Disordered" evidence="5">
    <location>
        <begin position="512"/>
        <end position="541"/>
    </location>
</feature>
<dbReference type="GO" id="GO:0005886">
    <property type="term" value="C:plasma membrane"/>
    <property type="evidence" value="ECO:0007669"/>
    <property type="project" value="TreeGrafter"/>
</dbReference>
<protein>
    <recommendedName>
        <fullName evidence="10">Major facilitator superfamily (MFS) profile domain-containing protein</fullName>
    </recommendedName>
</protein>
<feature type="transmembrane region" description="Helical" evidence="6">
    <location>
        <begin position="158"/>
        <end position="180"/>
    </location>
</feature>
<evidence type="ECO:0000256" key="3">
    <source>
        <dbReference type="ARBA" id="ARBA00022989"/>
    </source>
</evidence>
<feature type="transmembrane region" description="Helical" evidence="6">
    <location>
        <begin position="484"/>
        <end position="501"/>
    </location>
</feature>
<dbReference type="Gene3D" id="1.20.1250.20">
    <property type="entry name" value="MFS general substrate transporter like domains"/>
    <property type="match status" value="1"/>
</dbReference>
<organism evidence="8 9">
    <name type="scientific">Petromyces alliaceus</name>
    <name type="common">Aspergillus alliaceus</name>
    <dbReference type="NCBI Taxonomy" id="209559"/>
    <lineage>
        <taxon>Eukaryota</taxon>
        <taxon>Fungi</taxon>
        <taxon>Dikarya</taxon>
        <taxon>Ascomycota</taxon>
        <taxon>Pezizomycotina</taxon>
        <taxon>Eurotiomycetes</taxon>
        <taxon>Eurotiomycetidae</taxon>
        <taxon>Eurotiales</taxon>
        <taxon>Aspergillaceae</taxon>
        <taxon>Aspergillus</taxon>
        <taxon>Aspergillus subgen. Circumdati</taxon>
    </lineage>
</organism>
<comment type="subcellular location">
    <subcellularLocation>
        <location evidence="1">Membrane</location>
        <topology evidence="1">Multi-pass membrane protein</topology>
    </subcellularLocation>
</comment>
<dbReference type="PANTHER" id="PTHR23501:SF78">
    <property type="entry name" value="MAJOR FACILITATOR SUPERFAMILY (MFS) PROFILE DOMAIN-CONTAINING PROTEIN-RELATED"/>
    <property type="match status" value="1"/>
</dbReference>